<evidence type="ECO:0000313" key="6">
    <source>
        <dbReference type="EMBL" id="KAA5605654.1"/>
    </source>
</evidence>
<comment type="similarity">
    <text evidence="1">Belongs to the hemerythrin family.</text>
</comment>
<evidence type="ECO:0000256" key="3">
    <source>
        <dbReference type="ARBA" id="ARBA00023004"/>
    </source>
</evidence>
<gene>
    <name evidence="6" type="ORF">F1188_10505</name>
</gene>
<dbReference type="GO" id="GO:0000160">
    <property type="term" value="P:phosphorelay signal transduction system"/>
    <property type="evidence" value="ECO:0007669"/>
    <property type="project" value="InterPro"/>
</dbReference>
<keyword evidence="4" id="KW-0597">Phosphoprotein</keyword>
<feature type="domain" description="Response regulatory" evidence="5">
    <location>
        <begin position="174"/>
        <end position="285"/>
    </location>
</feature>
<dbReference type="OrthoDB" id="9774644at2"/>
<dbReference type="SUPFAM" id="SSF47188">
    <property type="entry name" value="Hemerythrin-like"/>
    <property type="match status" value="1"/>
</dbReference>
<keyword evidence="3" id="KW-0408">Iron</keyword>
<evidence type="ECO:0000259" key="5">
    <source>
        <dbReference type="PROSITE" id="PS50110"/>
    </source>
</evidence>
<reference evidence="6 7" key="1">
    <citation type="submission" date="2019-09" db="EMBL/GenBank/DDBJ databases">
        <title>Genome sequence of Roseospira marina, one of the more divergent members of the non-sulfur purple photosynthetic bacterial family, the Rhodospirillaceae.</title>
        <authorList>
            <person name="Meyer T."/>
            <person name="Kyndt J."/>
        </authorList>
    </citation>
    <scope>NUCLEOTIDE SEQUENCE [LARGE SCALE GENOMIC DNA]</scope>
    <source>
        <strain evidence="6 7">DSM 15113</strain>
    </source>
</reference>
<evidence type="ECO:0000256" key="2">
    <source>
        <dbReference type="ARBA" id="ARBA00022723"/>
    </source>
</evidence>
<dbReference type="InterPro" id="IPR011006">
    <property type="entry name" value="CheY-like_superfamily"/>
</dbReference>
<dbReference type="NCBIfam" id="TIGR02481">
    <property type="entry name" value="hemeryth_dom"/>
    <property type="match status" value="1"/>
</dbReference>
<dbReference type="RefSeq" id="WP_150062365.1">
    <property type="nucleotide sequence ID" value="NZ_JACHII010000002.1"/>
</dbReference>
<dbReference type="PROSITE" id="PS50110">
    <property type="entry name" value="RESPONSE_REGULATORY"/>
    <property type="match status" value="1"/>
</dbReference>
<keyword evidence="7" id="KW-1185">Reference proteome</keyword>
<feature type="modified residue" description="4-aspartylphosphate" evidence="4">
    <location>
        <position position="223"/>
    </location>
</feature>
<evidence type="ECO:0000256" key="4">
    <source>
        <dbReference type="PROSITE-ProRule" id="PRU00169"/>
    </source>
</evidence>
<keyword evidence="2" id="KW-0479">Metal-binding</keyword>
<name>A0A5M6IBI2_9PROT</name>
<dbReference type="EMBL" id="VWPJ01000008">
    <property type="protein sequence ID" value="KAA5605654.1"/>
    <property type="molecule type" value="Genomic_DNA"/>
</dbReference>
<comment type="caution">
    <text evidence="6">The sequence shown here is derived from an EMBL/GenBank/DDBJ whole genome shotgun (WGS) entry which is preliminary data.</text>
</comment>
<evidence type="ECO:0000256" key="1">
    <source>
        <dbReference type="ARBA" id="ARBA00010587"/>
    </source>
</evidence>
<dbReference type="Pfam" id="PF01814">
    <property type="entry name" value="Hemerythrin"/>
    <property type="match status" value="1"/>
</dbReference>
<organism evidence="6 7">
    <name type="scientific">Roseospira marina</name>
    <dbReference type="NCBI Taxonomy" id="140057"/>
    <lineage>
        <taxon>Bacteria</taxon>
        <taxon>Pseudomonadati</taxon>
        <taxon>Pseudomonadota</taxon>
        <taxon>Alphaproteobacteria</taxon>
        <taxon>Rhodospirillales</taxon>
        <taxon>Rhodospirillaceae</taxon>
        <taxon>Roseospira</taxon>
    </lineage>
</organism>
<evidence type="ECO:0000313" key="7">
    <source>
        <dbReference type="Proteomes" id="UP000324065"/>
    </source>
</evidence>
<accession>A0A5M6IBI2</accession>
<dbReference type="SUPFAM" id="SSF52172">
    <property type="entry name" value="CheY-like"/>
    <property type="match status" value="1"/>
</dbReference>
<dbReference type="InterPro" id="IPR012827">
    <property type="entry name" value="Hemerythrin_metal-bd"/>
</dbReference>
<dbReference type="Gene3D" id="3.40.50.2300">
    <property type="match status" value="1"/>
</dbReference>
<dbReference type="Gene3D" id="1.20.120.50">
    <property type="entry name" value="Hemerythrin-like"/>
    <property type="match status" value="1"/>
</dbReference>
<dbReference type="Proteomes" id="UP000324065">
    <property type="component" value="Unassembled WGS sequence"/>
</dbReference>
<proteinExistence type="inferred from homology"/>
<dbReference type="InterPro" id="IPR012312">
    <property type="entry name" value="Hemerythrin-like"/>
</dbReference>
<dbReference type="InterPro" id="IPR001789">
    <property type="entry name" value="Sig_transdc_resp-reg_receiver"/>
</dbReference>
<sequence>MAWTETLSVHSPTLDFHHQILLGCLNRMMDLGEDWRGCLPAVRRELAVLARYAQIHFFVEERVLARANAPATILQAHHDSHQRLLAWLMETDRAFKADPSTVPFPSMVQALTQWLTRHIGKEDRAHVGAVMRRHPEIEAEIRRCRYAPITHRLNLGRPDAPPDPADRRPLLGRHAAIAEGDVGRAYFLSRALRDQGMSVSQARDLATASALIETETPDLLFLDWTLPGATPLARRVYRTTETAVVACHFGNPLDILDACEGAGVANILGYPCRVADIATAAQTTLDAAVPLRALVLERAP</sequence>
<dbReference type="CDD" id="cd12107">
    <property type="entry name" value="Hemerythrin"/>
    <property type="match status" value="1"/>
</dbReference>
<dbReference type="InterPro" id="IPR035938">
    <property type="entry name" value="Hemerythrin-like_sf"/>
</dbReference>
<dbReference type="AlphaFoldDB" id="A0A5M6IBI2"/>
<dbReference type="GO" id="GO:0046872">
    <property type="term" value="F:metal ion binding"/>
    <property type="evidence" value="ECO:0007669"/>
    <property type="project" value="UniProtKB-KW"/>
</dbReference>
<protein>
    <submittedName>
        <fullName evidence="6">Response regulator</fullName>
    </submittedName>
</protein>